<feature type="coiled-coil region" evidence="1">
    <location>
        <begin position="4"/>
        <end position="38"/>
    </location>
</feature>
<evidence type="ECO:0000256" key="2">
    <source>
        <dbReference type="SAM" id="Phobius"/>
    </source>
</evidence>
<proteinExistence type="predicted"/>
<evidence type="ECO:0000313" key="3">
    <source>
        <dbReference type="EMBL" id="CAB4169124.1"/>
    </source>
</evidence>
<organism evidence="3">
    <name type="scientific">uncultured Caudovirales phage</name>
    <dbReference type="NCBI Taxonomy" id="2100421"/>
    <lineage>
        <taxon>Viruses</taxon>
        <taxon>Duplodnaviria</taxon>
        <taxon>Heunggongvirae</taxon>
        <taxon>Uroviricota</taxon>
        <taxon>Caudoviricetes</taxon>
        <taxon>Peduoviridae</taxon>
        <taxon>Maltschvirus</taxon>
        <taxon>Maltschvirus maltsch</taxon>
    </lineage>
</organism>
<keyword evidence="1" id="KW-0175">Coiled coil</keyword>
<accession>A0A6J5PNH5</accession>
<feature type="transmembrane region" description="Helical" evidence="2">
    <location>
        <begin position="59"/>
        <end position="81"/>
    </location>
</feature>
<reference evidence="3" key="1">
    <citation type="submission" date="2020-04" db="EMBL/GenBank/DDBJ databases">
        <authorList>
            <person name="Chiriac C."/>
            <person name="Salcher M."/>
            <person name="Ghai R."/>
            <person name="Kavagutti S V."/>
        </authorList>
    </citation>
    <scope>NUCLEOTIDE SEQUENCE</scope>
</reference>
<evidence type="ECO:0000256" key="1">
    <source>
        <dbReference type="SAM" id="Coils"/>
    </source>
</evidence>
<dbReference type="EMBL" id="LR796835">
    <property type="protein sequence ID" value="CAB4169124.1"/>
    <property type="molecule type" value="Genomic_DNA"/>
</dbReference>
<keyword evidence="2" id="KW-0812">Transmembrane</keyword>
<keyword evidence="2" id="KW-0472">Membrane</keyword>
<gene>
    <name evidence="3" type="ORF">UFOVP581_50</name>
</gene>
<protein>
    <submittedName>
        <fullName evidence="3">Uncharacterized protein</fullName>
    </submittedName>
</protein>
<sequence>MNNLILIEQQIKDHEREIDNLKKRLSHLSAEQKKLDNQQSTDFGRVLEWLDEGKRNNMLWRYILLSISCASVLLGIFGIWLNF</sequence>
<keyword evidence="2" id="KW-1133">Transmembrane helix</keyword>
<name>A0A6J5PNH5_9CAUD</name>